<dbReference type="CDD" id="cd00340">
    <property type="entry name" value="GSH_Peroxidase"/>
    <property type="match status" value="1"/>
</dbReference>
<evidence type="ECO:0000256" key="2">
    <source>
        <dbReference type="ARBA" id="ARBA00022559"/>
    </source>
</evidence>
<dbReference type="GO" id="GO:0006979">
    <property type="term" value="P:response to oxidative stress"/>
    <property type="evidence" value="ECO:0007669"/>
    <property type="project" value="InterPro"/>
</dbReference>
<gene>
    <name evidence="5" type="ORF">DMAD_04560</name>
</gene>
<keyword evidence="2 4" id="KW-0575">Peroxidase</keyword>
<dbReference type="SUPFAM" id="SSF52833">
    <property type="entry name" value="Thioredoxin-like"/>
    <property type="match status" value="1"/>
</dbReference>
<dbReference type="PROSITE" id="PS51355">
    <property type="entry name" value="GLUTATHIONE_PEROXID_3"/>
    <property type="match status" value="1"/>
</dbReference>
<dbReference type="Pfam" id="PF00255">
    <property type="entry name" value="GSHPx"/>
    <property type="match status" value="1"/>
</dbReference>
<name>A0AAU9GBE3_DROMD</name>
<dbReference type="InterPro" id="IPR000889">
    <property type="entry name" value="Glutathione_peroxidase"/>
</dbReference>
<evidence type="ECO:0000256" key="3">
    <source>
        <dbReference type="ARBA" id="ARBA00023002"/>
    </source>
</evidence>
<accession>A0AAU9GBE3</accession>
<keyword evidence="6" id="KW-1185">Reference proteome</keyword>
<evidence type="ECO:0000256" key="4">
    <source>
        <dbReference type="RuleBase" id="RU000499"/>
    </source>
</evidence>
<proteinExistence type="inferred from homology"/>
<dbReference type="Gene3D" id="3.40.30.10">
    <property type="entry name" value="Glutaredoxin"/>
    <property type="match status" value="1"/>
</dbReference>
<reference evidence="5 6" key="1">
    <citation type="submission" date="2024-02" db="EMBL/GenBank/DDBJ databases">
        <title>A chromosome-level genome assembly of Drosophila madeirensis, a fruit fly species endemic to Madeira island.</title>
        <authorList>
            <person name="Tomihara K."/>
            <person name="Llopart A."/>
            <person name="Yamamoto D."/>
        </authorList>
    </citation>
    <scope>NUCLEOTIDE SEQUENCE [LARGE SCALE GENOMIC DNA]</scope>
    <source>
        <strain evidence="5 6">RF1</strain>
    </source>
</reference>
<keyword evidence="3 4" id="KW-0560">Oxidoreductase</keyword>
<dbReference type="PANTHER" id="PTHR11592">
    <property type="entry name" value="GLUTATHIONE PEROXIDASE"/>
    <property type="match status" value="1"/>
</dbReference>
<sequence length="202" mass="23033">MMVSKVVAFYGLMVAIVCLTTNLTHRQLAVQLFELRWTLSVHSLSVLDTYHQWVDLRDFAGHVLIIVNIASQCGLTRQQYAGLGQLLERYWWRGLRILNFPCNQFGQQMPELDGQQMVDHLRQVEAKIGHVFAKIEVNGPEAAPLYKLLTRNRSHMRSSEIEWNFVKFLVDGRGQVYGRYGATEEPSVLGSDIELLLGKGSQ</sequence>
<organism evidence="5 6">
    <name type="scientific">Drosophila madeirensis</name>
    <name type="common">Fruit fly</name>
    <dbReference type="NCBI Taxonomy" id="30013"/>
    <lineage>
        <taxon>Eukaryota</taxon>
        <taxon>Metazoa</taxon>
        <taxon>Ecdysozoa</taxon>
        <taxon>Arthropoda</taxon>
        <taxon>Hexapoda</taxon>
        <taxon>Insecta</taxon>
        <taxon>Pterygota</taxon>
        <taxon>Neoptera</taxon>
        <taxon>Endopterygota</taxon>
        <taxon>Diptera</taxon>
        <taxon>Brachycera</taxon>
        <taxon>Muscomorpha</taxon>
        <taxon>Ephydroidea</taxon>
        <taxon>Drosophilidae</taxon>
        <taxon>Drosophila</taxon>
        <taxon>Sophophora</taxon>
    </lineage>
</organism>
<evidence type="ECO:0000313" key="5">
    <source>
        <dbReference type="EMBL" id="BFG05950.1"/>
    </source>
</evidence>
<dbReference type="PRINTS" id="PR01011">
    <property type="entry name" value="GLUTPROXDASE"/>
</dbReference>
<dbReference type="Proteomes" id="UP001500889">
    <property type="component" value="Chromosome E"/>
</dbReference>
<dbReference type="PANTHER" id="PTHR11592:SF78">
    <property type="entry name" value="GLUTATHIONE PEROXIDASE"/>
    <property type="match status" value="1"/>
</dbReference>
<evidence type="ECO:0000313" key="6">
    <source>
        <dbReference type="Proteomes" id="UP001500889"/>
    </source>
</evidence>
<comment type="similarity">
    <text evidence="1 4">Belongs to the glutathione peroxidase family.</text>
</comment>
<dbReference type="AlphaFoldDB" id="A0AAU9GBE3"/>
<dbReference type="InterPro" id="IPR036249">
    <property type="entry name" value="Thioredoxin-like_sf"/>
</dbReference>
<protein>
    <recommendedName>
        <fullName evidence="4">Glutathione peroxidase</fullName>
    </recommendedName>
</protein>
<dbReference type="EMBL" id="AP029267">
    <property type="protein sequence ID" value="BFG05950.1"/>
    <property type="molecule type" value="Genomic_DNA"/>
</dbReference>
<dbReference type="GO" id="GO:0004601">
    <property type="term" value="F:peroxidase activity"/>
    <property type="evidence" value="ECO:0007669"/>
    <property type="project" value="UniProtKB-KW"/>
</dbReference>
<evidence type="ECO:0000256" key="1">
    <source>
        <dbReference type="ARBA" id="ARBA00006926"/>
    </source>
</evidence>